<evidence type="ECO:0000256" key="1">
    <source>
        <dbReference type="ARBA" id="ARBA00022737"/>
    </source>
</evidence>
<gene>
    <name evidence="3" type="ORF">CRHIZ90672A_00018511</name>
</gene>
<feature type="non-terminal residue" evidence="3">
    <location>
        <position position="1373"/>
    </location>
</feature>
<dbReference type="OrthoDB" id="626167at2759"/>
<dbReference type="Gene3D" id="1.20.5.340">
    <property type="match status" value="11"/>
</dbReference>
<dbReference type="InterPro" id="IPR007111">
    <property type="entry name" value="NACHT_NTPase"/>
</dbReference>
<dbReference type="SUPFAM" id="SSF48403">
    <property type="entry name" value="Ankyrin repeat"/>
    <property type="match status" value="1"/>
</dbReference>
<dbReference type="PANTHER" id="PTHR10039">
    <property type="entry name" value="AMELOGENIN"/>
    <property type="match status" value="1"/>
</dbReference>
<dbReference type="InterPro" id="IPR036770">
    <property type="entry name" value="Ankyrin_rpt-contain_sf"/>
</dbReference>
<dbReference type="Proteomes" id="UP000696573">
    <property type="component" value="Unassembled WGS sequence"/>
</dbReference>
<protein>
    <recommendedName>
        <fullName evidence="2">NACHT domain-containing protein</fullName>
    </recommendedName>
</protein>
<dbReference type="Pfam" id="PF23397">
    <property type="entry name" value="DUF7104"/>
    <property type="match status" value="24"/>
</dbReference>
<accession>A0A9N9V579</accession>
<dbReference type="EMBL" id="CABFNQ020000500">
    <property type="protein sequence ID" value="CAH0017231.1"/>
    <property type="molecule type" value="Genomic_DNA"/>
</dbReference>
<reference evidence="3" key="1">
    <citation type="submission" date="2021-10" db="EMBL/GenBank/DDBJ databases">
        <authorList>
            <person name="Piombo E."/>
        </authorList>
    </citation>
    <scope>NUCLEOTIDE SEQUENCE</scope>
</reference>
<dbReference type="SUPFAM" id="SSF52540">
    <property type="entry name" value="P-loop containing nucleoside triphosphate hydrolases"/>
    <property type="match status" value="1"/>
</dbReference>
<dbReference type="Pfam" id="PF24883">
    <property type="entry name" value="NPHP3_N"/>
    <property type="match status" value="1"/>
</dbReference>
<dbReference type="PROSITE" id="PS50837">
    <property type="entry name" value="NACHT"/>
    <property type="match status" value="1"/>
</dbReference>
<sequence length="1373" mass="153079">MSVGPSSSAPDVLPSQGGKYYKNIALYENSRAQIGDVIKIELLENAARELREDCLHDLFLTDPVEDKNALKRKKGNRAADTCEWILRTKLLTTWLDTGQVMKSENPATDILWLYGNPGSGKSIMSIFLAEELSNRFSAMDGKTLSYFFCDSSFDKRKTATSVIRGLLWRLLQEHPPLLEYVLPKYAERRGELFKSFDALWAIFMDIAADRATGRKYCIIDALDECDRESQDILLREIAETFGPASSLTRVSNIRILITSRPYPEIGEYLREFTNKNIASFRESTRDIQRFINEKVAVLMKRKHYSKQVTNQVTNTLKDKAEGTFLWIGLACEELDKVASKDAVNYLQALPKGLHSLYKRLLDTALEPERGERDTIKSILSSVVASLRPLSLSELSVACRLHEEKDEETRIQSTRDEVASCRLMLIIQDDKVLLLHQSVKDFLVGSRADRFIHGPEAHAGFAHRCVDQLIWWHNQEPNIESNDSFLSYSAQFWADHARMAHPEFIIKKSEATFFKIHSDCREHWLAIYRAGFDDSIASRFSIFHVAGHWGIRSLVEFALDSRNYRTLTPEYVDTDYIASDGVSPLEEAARSGHKDVITCLLSREKNGSTVRPQIQIAAARNEKHGKEVLELLFDQRGDITEEVVKAAMQNWTNGVELIRLLLQRRGDQIIVTEEIVKAAAQNWMNGTELMALLLDWRHIQVRITDGLVITMAESFDDQVFARLLNRWGNEITITPEVIKAASGNEQNGKEVVALLLDRRGNQVPMTEDVVRAAAGNEENGEAVMALLLDRLGGQITITEKTANMIAQLFNERIMALLLDRWGDQITITEGVIEAAASNKENSKAVIALLLGRRGNQITITEGVVKRIAQLFNEGIMTLLLDRWGEQITITEGVIEAAASNKENSKAVMALLLGRRGDQITITEGVMMAAANNSRSGKEVITLLLDQRGDQITITEGVVEAAAGNRKNGKAVMALLLCRRERQITITTEAVKTVAQHFDERIMALLLDRWGDQITITEEAVKALAQRFGQQIMRLLLNQRATQITITNDIVKAAVTNSRSGKEVMALLLDRWSDEIPITEDLVGAADNNSRSGKEVMALLLDRRSNRITITEGVVKRIAQRFDEKILTLLLDRWGDQITITDAVIEAAASNEENGKAVMAILLDRRRNQITITEGIVKATASNEKNGEEVMALILRCRGRQIAITTEAVKMIAQLFDERIMALLLYRWGDQITITEDVVEAAAGNAKNGEAVMALLLGRRGDQITITEGVMMVAANNSRSGREVITLLLDRRGDQIAITEAILKAAAGNAKNGEAVMALLLDRRGDQIAITKAILKAAAGNAINGEAVMALLLGRRGDQITITEGVMMAAANNSR</sequence>
<evidence type="ECO:0000259" key="2">
    <source>
        <dbReference type="PROSITE" id="PS50837"/>
    </source>
</evidence>
<keyword evidence="4" id="KW-1185">Reference proteome</keyword>
<proteinExistence type="predicted"/>
<name>A0A9N9V579_9HYPO</name>
<comment type="caution">
    <text evidence="3">The sequence shown here is derived from an EMBL/GenBank/DDBJ whole genome shotgun (WGS) entry which is preliminary data.</text>
</comment>
<dbReference type="PANTHER" id="PTHR10039:SF14">
    <property type="entry name" value="NACHT DOMAIN-CONTAINING PROTEIN"/>
    <property type="match status" value="1"/>
</dbReference>
<dbReference type="Gene3D" id="3.40.50.300">
    <property type="entry name" value="P-loop containing nucleotide triphosphate hydrolases"/>
    <property type="match status" value="1"/>
</dbReference>
<feature type="domain" description="NACHT" evidence="2">
    <location>
        <begin position="109"/>
        <end position="261"/>
    </location>
</feature>
<dbReference type="InterPro" id="IPR027417">
    <property type="entry name" value="P-loop_NTPase"/>
</dbReference>
<evidence type="ECO:0000313" key="4">
    <source>
        <dbReference type="Proteomes" id="UP000696573"/>
    </source>
</evidence>
<organism evidence="3 4">
    <name type="scientific">Clonostachys rhizophaga</name>
    <dbReference type="NCBI Taxonomy" id="160324"/>
    <lineage>
        <taxon>Eukaryota</taxon>
        <taxon>Fungi</taxon>
        <taxon>Dikarya</taxon>
        <taxon>Ascomycota</taxon>
        <taxon>Pezizomycotina</taxon>
        <taxon>Sordariomycetes</taxon>
        <taxon>Hypocreomycetidae</taxon>
        <taxon>Hypocreales</taxon>
        <taxon>Bionectriaceae</taxon>
        <taxon>Clonostachys</taxon>
    </lineage>
</organism>
<dbReference type="InterPro" id="IPR056884">
    <property type="entry name" value="NPHP3-like_N"/>
</dbReference>
<keyword evidence="1" id="KW-0677">Repeat</keyword>
<evidence type="ECO:0000313" key="3">
    <source>
        <dbReference type="EMBL" id="CAH0017231.1"/>
    </source>
</evidence>
<dbReference type="InterPro" id="IPR055530">
    <property type="entry name" value="DUF7104"/>
</dbReference>